<dbReference type="EMBL" id="APWK03000170">
    <property type="protein sequence ID" value="PHH49777.1"/>
    <property type="molecule type" value="Genomic_DNA"/>
</dbReference>
<reference evidence="2 3" key="2">
    <citation type="journal article" date="2013" name="IMA Fungus">
        <title>IMA Genome-F 1: Ceratocystis fimbriata: Draft nuclear genome sequence for the plant pathogen, Ceratocystis fimbriata.</title>
        <authorList>
            <person name="Wilken P.M."/>
            <person name="Steenkamp E.T."/>
            <person name="Wingfield M.J."/>
            <person name="de Beer Z.W."/>
            <person name="Wingfield B.D."/>
        </authorList>
    </citation>
    <scope>NUCLEOTIDE SEQUENCE [LARGE SCALE GENOMIC DNA]</scope>
    <source>
        <strain evidence="2 3">CBS 114723</strain>
    </source>
</reference>
<organism evidence="2 3">
    <name type="scientific">Ceratocystis fimbriata CBS 114723</name>
    <dbReference type="NCBI Taxonomy" id="1035309"/>
    <lineage>
        <taxon>Eukaryota</taxon>
        <taxon>Fungi</taxon>
        <taxon>Dikarya</taxon>
        <taxon>Ascomycota</taxon>
        <taxon>Pezizomycotina</taxon>
        <taxon>Sordariomycetes</taxon>
        <taxon>Hypocreomycetidae</taxon>
        <taxon>Microascales</taxon>
        <taxon>Ceratocystidaceae</taxon>
        <taxon>Ceratocystis</taxon>
    </lineage>
</organism>
<dbReference type="AlphaFoldDB" id="A0A2C5WUS9"/>
<evidence type="ECO:0000313" key="3">
    <source>
        <dbReference type="Proteomes" id="UP000222788"/>
    </source>
</evidence>
<comment type="caution">
    <text evidence="2">The sequence shown here is derived from an EMBL/GenBank/DDBJ whole genome shotgun (WGS) entry which is preliminary data.</text>
</comment>
<feature type="compositionally biased region" description="Low complexity" evidence="1">
    <location>
        <begin position="214"/>
        <end position="228"/>
    </location>
</feature>
<evidence type="ECO:0000313" key="2">
    <source>
        <dbReference type="EMBL" id="PHH49777.1"/>
    </source>
</evidence>
<dbReference type="Proteomes" id="UP000222788">
    <property type="component" value="Unassembled WGS sequence"/>
</dbReference>
<evidence type="ECO:0000256" key="1">
    <source>
        <dbReference type="SAM" id="MobiDB-lite"/>
    </source>
</evidence>
<name>A0A2C5WUS9_9PEZI</name>
<dbReference type="OrthoDB" id="5510595at2759"/>
<sequence>MTDVEMVDQIDQSHEAEVILDLTTEEPETPPDTEAPPDAKTPPNKKPPLNSKPPRSAETQTTKEKNTTTKTPEPGQSQKQAPPGKAVQQTEKKGLADSRHAKVDSFTSALEEAFAKKRQEMEEEMDVIRQVTVAIDMAAEALAKRPAEEKKKKRTAQMFARLRVFVNSEIRMVLAGNGLPGVPQAETKRDELNTKAPENTKGAGKAKRPEKAAQETTQKTWAQKAATQSGGKVVDVRPTPREKPERSRKPPQGNRLLVRLFPESKWRDVNAGVLKNKVNESLFDGKEIVKLAKTTNTGFALTMTQAPGAIEKGALEIMRNFLDASTIEKETIWEKYIVRNVPRNVHDVSENGSEVRRTTLEDVRKDIQEAFGGELKILEFREYEGDAQVQGIRVAVLNPEKSPKTIELLGSERVVKKIDYKPLPPPRCTRCWRRHRTETCSYAPRCAHCGETEHKTEAHAASVKCKDHTDEECDCTLKCPICEGKHPADRCEDLTLVSADCWGKVTKYQCGGDIEAGSDHRPQMIDIQSRVTARPKTEARNLADTDHKKLQELSREAAETIRGNLEARGPDLTPKDLDETAEEITKAIHAAFEAATPTRKVSHSGYKWWNQECSDGKIAVCRTRANLESLRFLERQGMTDLGPETASAAQAYDHARKQLKTAIQTAGRNFYRDLIGKLDTPQKIYQAANTETPAPPGQ</sequence>
<feature type="compositionally biased region" description="Low complexity" evidence="1">
    <location>
        <begin position="36"/>
        <end position="60"/>
    </location>
</feature>
<feature type="region of interest" description="Disordered" evidence="1">
    <location>
        <begin position="181"/>
        <end position="254"/>
    </location>
</feature>
<reference evidence="2 3" key="1">
    <citation type="journal article" date="2013" name="Fungal Biol.">
        <title>Analysis of microsatellite markers in the genome of the plant pathogen Ceratocystis fimbriata.</title>
        <authorList>
            <person name="Simpson M.C."/>
            <person name="Wilken P.M."/>
            <person name="Coetzee M.P."/>
            <person name="Wingfield M.J."/>
            <person name="Wingfield B.D."/>
        </authorList>
    </citation>
    <scope>NUCLEOTIDE SEQUENCE [LARGE SCALE GENOMIC DNA]</scope>
    <source>
        <strain evidence="2 3">CBS 114723</strain>
    </source>
</reference>
<feature type="compositionally biased region" description="Basic and acidic residues" evidence="1">
    <location>
        <begin position="234"/>
        <end position="248"/>
    </location>
</feature>
<protein>
    <submittedName>
        <fullName evidence="2">Uncharacterized protein</fullName>
    </submittedName>
</protein>
<feature type="compositionally biased region" description="Basic and acidic residues" evidence="1">
    <location>
        <begin position="90"/>
        <end position="103"/>
    </location>
</feature>
<proteinExistence type="predicted"/>
<feature type="region of interest" description="Disordered" evidence="1">
    <location>
        <begin position="1"/>
        <end position="103"/>
    </location>
</feature>
<keyword evidence="3" id="KW-1185">Reference proteome</keyword>
<gene>
    <name evidence="2" type="ORF">CFIMG_003933RAa</name>
</gene>
<accession>A0A2C5WUS9</accession>